<name>A0ABS7QC17_9ACTN</name>
<reference evidence="1 2" key="1">
    <citation type="submission" date="2021-08" db="EMBL/GenBank/DDBJ databases">
        <title>WGS of actinomycetes from Thailand.</title>
        <authorList>
            <person name="Thawai C."/>
        </authorList>
    </citation>
    <scope>NUCLEOTIDE SEQUENCE [LARGE SCALE GENOMIC DNA]</scope>
    <source>
        <strain evidence="1 2">PLK6-54</strain>
    </source>
</reference>
<dbReference type="Proteomes" id="UP000778578">
    <property type="component" value="Unassembled WGS sequence"/>
</dbReference>
<gene>
    <name evidence="1" type="ORF">K7862_24075</name>
</gene>
<dbReference type="RefSeq" id="WP_222965969.1">
    <property type="nucleotide sequence ID" value="NZ_JAINZZ010000035.1"/>
</dbReference>
<evidence type="ECO:0000313" key="2">
    <source>
        <dbReference type="Proteomes" id="UP000778578"/>
    </source>
</evidence>
<organism evidence="1 2">
    <name type="scientific">Actinacidiphila acidipaludis</name>
    <dbReference type="NCBI Taxonomy" id="2873382"/>
    <lineage>
        <taxon>Bacteria</taxon>
        <taxon>Bacillati</taxon>
        <taxon>Actinomycetota</taxon>
        <taxon>Actinomycetes</taxon>
        <taxon>Kitasatosporales</taxon>
        <taxon>Streptomycetaceae</taxon>
        <taxon>Actinacidiphila</taxon>
    </lineage>
</organism>
<proteinExistence type="predicted"/>
<comment type="caution">
    <text evidence="1">The sequence shown here is derived from an EMBL/GenBank/DDBJ whole genome shotgun (WGS) entry which is preliminary data.</text>
</comment>
<dbReference type="EMBL" id="JAINZZ010000035">
    <property type="protein sequence ID" value="MBY8880691.1"/>
    <property type="molecule type" value="Genomic_DNA"/>
</dbReference>
<sequence length="76" mass="7837">MPLAIIAVISVVDMMSSTSVHLGPLVALAPAVTAAFAGPQMTAFVGLVAIAADRDEPAELINCGHPPPLLIRRNHV</sequence>
<keyword evidence="2" id="KW-1185">Reference proteome</keyword>
<protein>
    <submittedName>
        <fullName evidence="1">Uncharacterized protein</fullName>
    </submittedName>
</protein>
<accession>A0ABS7QC17</accession>
<evidence type="ECO:0000313" key="1">
    <source>
        <dbReference type="EMBL" id="MBY8880691.1"/>
    </source>
</evidence>